<reference evidence="1 2" key="1">
    <citation type="journal article" date="2019" name="Sci. Rep.">
        <title>Orb-weaving spider Araneus ventricosus genome elucidates the spidroin gene catalogue.</title>
        <authorList>
            <person name="Kono N."/>
            <person name="Nakamura H."/>
            <person name="Ohtoshi R."/>
            <person name="Moran D.A.P."/>
            <person name="Shinohara A."/>
            <person name="Yoshida Y."/>
            <person name="Fujiwara M."/>
            <person name="Mori M."/>
            <person name="Tomita M."/>
            <person name="Arakawa K."/>
        </authorList>
    </citation>
    <scope>NUCLEOTIDE SEQUENCE [LARGE SCALE GENOMIC DNA]</scope>
</reference>
<evidence type="ECO:0000313" key="2">
    <source>
        <dbReference type="Proteomes" id="UP000499080"/>
    </source>
</evidence>
<organism evidence="1 2">
    <name type="scientific">Araneus ventricosus</name>
    <name type="common">Orbweaver spider</name>
    <name type="synonym">Epeira ventricosa</name>
    <dbReference type="NCBI Taxonomy" id="182803"/>
    <lineage>
        <taxon>Eukaryota</taxon>
        <taxon>Metazoa</taxon>
        <taxon>Ecdysozoa</taxon>
        <taxon>Arthropoda</taxon>
        <taxon>Chelicerata</taxon>
        <taxon>Arachnida</taxon>
        <taxon>Araneae</taxon>
        <taxon>Araneomorphae</taxon>
        <taxon>Entelegynae</taxon>
        <taxon>Araneoidea</taxon>
        <taxon>Araneidae</taxon>
        <taxon>Araneus</taxon>
    </lineage>
</organism>
<comment type="caution">
    <text evidence="1">The sequence shown here is derived from an EMBL/GenBank/DDBJ whole genome shotgun (WGS) entry which is preliminary data.</text>
</comment>
<dbReference type="AlphaFoldDB" id="A0A4Y2I6G2"/>
<keyword evidence="2" id="KW-1185">Reference proteome</keyword>
<accession>A0A4Y2I6G2</accession>
<proteinExistence type="predicted"/>
<dbReference type="Proteomes" id="UP000499080">
    <property type="component" value="Unassembled WGS sequence"/>
</dbReference>
<name>A0A4Y2I6G2_ARAVE</name>
<dbReference type="EMBL" id="BGPR01002423">
    <property type="protein sequence ID" value="GBM73205.1"/>
    <property type="molecule type" value="Genomic_DNA"/>
</dbReference>
<sequence length="138" mass="14734">MDITRKAGSDTRAMTACDTAGDDAARVSGSGAHEVRWVHTSSRCYGAKIPTLARPTQKGCKAGRGPLCYGAKIPTLARPTQKGCKAGRGPRCYGAKIPTLARPTQNAEGWRGACQLRCRPLTSVRNDEVRPKIALVLL</sequence>
<evidence type="ECO:0000313" key="1">
    <source>
        <dbReference type="EMBL" id="GBM73205.1"/>
    </source>
</evidence>
<protein>
    <submittedName>
        <fullName evidence="1">Uncharacterized protein</fullName>
    </submittedName>
</protein>
<gene>
    <name evidence="1" type="ORF">AVEN_228984_1</name>
</gene>